<organism evidence="2 3">
    <name type="scientific">Caerostris darwini</name>
    <dbReference type="NCBI Taxonomy" id="1538125"/>
    <lineage>
        <taxon>Eukaryota</taxon>
        <taxon>Metazoa</taxon>
        <taxon>Ecdysozoa</taxon>
        <taxon>Arthropoda</taxon>
        <taxon>Chelicerata</taxon>
        <taxon>Arachnida</taxon>
        <taxon>Araneae</taxon>
        <taxon>Araneomorphae</taxon>
        <taxon>Entelegynae</taxon>
        <taxon>Araneoidea</taxon>
        <taxon>Araneidae</taxon>
        <taxon>Caerostris</taxon>
    </lineage>
</organism>
<feature type="region of interest" description="Disordered" evidence="1">
    <location>
        <begin position="15"/>
        <end position="40"/>
    </location>
</feature>
<dbReference type="Proteomes" id="UP001054837">
    <property type="component" value="Unassembled WGS sequence"/>
</dbReference>
<name>A0AAV4P8R9_9ARAC</name>
<sequence length="99" mass="11129">MQQMSANILMSKHLIAVEESRPPEQTMKKKKNSLSTKHTGNEAERLNICLPTAAPTPSTTMRRSLFCFASIAYRIHTLKGSLPLVLTLLGRNMFNKDKN</sequence>
<accession>A0AAV4P8R9</accession>
<comment type="caution">
    <text evidence="2">The sequence shown here is derived from an EMBL/GenBank/DDBJ whole genome shotgun (WGS) entry which is preliminary data.</text>
</comment>
<dbReference type="AlphaFoldDB" id="A0AAV4P8R9"/>
<reference evidence="2 3" key="1">
    <citation type="submission" date="2021-06" db="EMBL/GenBank/DDBJ databases">
        <title>Caerostris darwini draft genome.</title>
        <authorList>
            <person name="Kono N."/>
            <person name="Arakawa K."/>
        </authorList>
    </citation>
    <scope>NUCLEOTIDE SEQUENCE [LARGE SCALE GENOMIC DNA]</scope>
</reference>
<keyword evidence="3" id="KW-1185">Reference proteome</keyword>
<protein>
    <submittedName>
        <fullName evidence="2">Uncharacterized protein</fullName>
    </submittedName>
</protein>
<gene>
    <name evidence="2" type="ORF">CDAR_222161</name>
</gene>
<evidence type="ECO:0000313" key="2">
    <source>
        <dbReference type="EMBL" id="GIX92096.1"/>
    </source>
</evidence>
<evidence type="ECO:0000256" key="1">
    <source>
        <dbReference type="SAM" id="MobiDB-lite"/>
    </source>
</evidence>
<proteinExistence type="predicted"/>
<evidence type="ECO:0000313" key="3">
    <source>
        <dbReference type="Proteomes" id="UP001054837"/>
    </source>
</evidence>
<dbReference type="EMBL" id="BPLQ01002371">
    <property type="protein sequence ID" value="GIX92096.1"/>
    <property type="molecule type" value="Genomic_DNA"/>
</dbReference>